<sequence length="265" mass="30316">MASCAYIVDRSNSHLLFAKSRLPNVRKGPTIPKLEINAVTMATRMAHTVYTALKDRINVSSILILTDSEIALSWLARYPIQKDAGVLVRNRLQQDVSDSNYLPPEELIQLRTRRQVIDVLNSTHKLTEKFWTIWHKEYLCDLQESHKWHMDNKRSGSSAPAIDNVVLLADDNQPRNSWKMGRISGLRTSRDNAVREAEVTLSNGHILRRPVNLLVPLEIDDSLQPAHLESQVDETENGASQKHYELRNRARVDYSEDHNNSVDHL</sequence>
<evidence type="ECO:0000259" key="1">
    <source>
        <dbReference type="Pfam" id="PF18701"/>
    </source>
</evidence>
<accession>A0A183FZ38</accession>
<dbReference type="InterPro" id="IPR040676">
    <property type="entry name" value="DUF5641"/>
</dbReference>
<evidence type="ECO:0000313" key="3">
    <source>
        <dbReference type="Proteomes" id="UP000050761"/>
    </source>
</evidence>
<feature type="domain" description="DUF5641" evidence="1">
    <location>
        <begin position="123"/>
        <end position="217"/>
    </location>
</feature>
<dbReference type="AlphaFoldDB" id="A0A183FZ38"/>
<dbReference type="InterPro" id="IPR008042">
    <property type="entry name" value="Retrotrans_Pao"/>
</dbReference>
<protein>
    <submittedName>
        <fullName evidence="4">DUF5641 domain-containing protein</fullName>
    </submittedName>
</protein>
<gene>
    <name evidence="2" type="ORF">HPBE_LOCUS13980</name>
</gene>
<name>A0A183FZ38_HELPZ</name>
<evidence type="ECO:0000313" key="4">
    <source>
        <dbReference type="WBParaSite" id="HPBE_0001397901-mRNA-1"/>
    </source>
</evidence>
<organism evidence="3 4">
    <name type="scientific">Heligmosomoides polygyrus</name>
    <name type="common">Parasitic roundworm</name>
    <dbReference type="NCBI Taxonomy" id="6339"/>
    <lineage>
        <taxon>Eukaryota</taxon>
        <taxon>Metazoa</taxon>
        <taxon>Ecdysozoa</taxon>
        <taxon>Nematoda</taxon>
        <taxon>Chromadorea</taxon>
        <taxon>Rhabditida</taxon>
        <taxon>Rhabditina</taxon>
        <taxon>Rhabditomorpha</taxon>
        <taxon>Strongyloidea</taxon>
        <taxon>Heligmosomidae</taxon>
        <taxon>Heligmosomoides</taxon>
    </lineage>
</organism>
<evidence type="ECO:0000313" key="2">
    <source>
        <dbReference type="EMBL" id="VDO98071.1"/>
    </source>
</evidence>
<dbReference type="Pfam" id="PF05380">
    <property type="entry name" value="Peptidase_A17"/>
    <property type="match status" value="1"/>
</dbReference>
<proteinExistence type="predicted"/>
<reference evidence="2 3" key="1">
    <citation type="submission" date="2018-11" db="EMBL/GenBank/DDBJ databases">
        <authorList>
            <consortium name="Pathogen Informatics"/>
        </authorList>
    </citation>
    <scope>NUCLEOTIDE SEQUENCE [LARGE SCALE GENOMIC DNA]</scope>
</reference>
<dbReference type="PANTHER" id="PTHR47331">
    <property type="entry name" value="PHD-TYPE DOMAIN-CONTAINING PROTEIN"/>
    <property type="match status" value="1"/>
</dbReference>
<dbReference type="WBParaSite" id="HPBE_0001397901-mRNA-1">
    <property type="protein sequence ID" value="HPBE_0001397901-mRNA-1"/>
    <property type="gene ID" value="HPBE_0001397901"/>
</dbReference>
<reference evidence="4" key="2">
    <citation type="submission" date="2019-09" db="UniProtKB">
        <authorList>
            <consortium name="WormBaseParasite"/>
        </authorList>
    </citation>
    <scope>IDENTIFICATION</scope>
</reference>
<dbReference type="OrthoDB" id="5868911at2759"/>
<dbReference type="Pfam" id="PF18701">
    <property type="entry name" value="DUF5641"/>
    <property type="match status" value="1"/>
</dbReference>
<dbReference type="EMBL" id="UZAH01028152">
    <property type="protein sequence ID" value="VDO98071.1"/>
    <property type="molecule type" value="Genomic_DNA"/>
</dbReference>
<keyword evidence="3" id="KW-1185">Reference proteome</keyword>
<dbReference type="Proteomes" id="UP000050761">
    <property type="component" value="Unassembled WGS sequence"/>
</dbReference>
<accession>A0A3P7ZCB8</accession>